<feature type="non-terminal residue" evidence="9">
    <location>
        <position position="1"/>
    </location>
</feature>
<sequence>LAKHIADRSRFPDGVAVDPFSGADEKAIQLAKSCRKVIAMDIDRTKIKLARHNAGVYGCAENVRFLYRTEWSTGKCSGHVAPVAPQYLRLDSYSPSVLCEAYGGGEAIVRIAKSMAPKLALHLPRTVDKSEFNYRAFMQIVEPVTSVLNTSKVANATLLKTSFLDAIGRSPTQQNVPPAEPQLLTNASRSTTRIGTSHLNATVEPSQIESPTQRILPPGKTRPITKSSRPTSMTEISQQNATVVPSKFDSTPQRILSPAKLQPTTNSS</sequence>
<dbReference type="Gene3D" id="3.40.50.150">
    <property type="entry name" value="Vaccinia Virus protein VP39"/>
    <property type="match status" value="1"/>
</dbReference>
<keyword evidence="9" id="KW-0489">Methyltransferase</keyword>
<dbReference type="Proteomes" id="UP000325440">
    <property type="component" value="Unassembled WGS sequence"/>
</dbReference>
<proteinExistence type="inferred from homology"/>
<evidence type="ECO:0000256" key="5">
    <source>
        <dbReference type="ARBA" id="ARBA00048763"/>
    </source>
</evidence>
<comment type="catalytic activity">
    <reaction evidence="5">
        <text>a 5'-end (N(2),N(7)-dimethyl 5'-triphosphoguanosine)-ribonucleoside in snRNA + S-adenosyl-L-methionine = a 5'-end (N(2),N(2),N(7)-trimethyl 5'-triphosphoguanosine)-ribonucleoside in snRNA + S-adenosyl-L-homocysteine + H(+)</text>
        <dbReference type="Rhea" id="RHEA:78479"/>
        <dbReference type="Rhea" id="RHEA-COMP:19087"/>
        <dbReference type="Rhea" id="RHEA-COMP:19089"/>
        <dbReference type="ChEBI" id="CHEBI:15378"/>
        <dbReference type="ChEBI" id="CHEBI:57856"/>
        <dbReference type="ChEBI" id="CHEBI:59789"/>
        <dbReference type="ChEBI" id="CHEBI:167623"/>
        <dbReference type="ChEBI" id="CHEBI:172880"/>
    </reaction>
    <physiologicalReaction direction="left-to-right" evidence="5">
        <dbReference type="Rhea" id="RHEA:78480"/>
    </physiologicalReaction>
</comment>
<comment type="catalytic activity">
    <reaction evidence="3">
        <text>a 5'-end (N(2),N(7)-dimethyl 5'-triphosphoguanosine)-ribonucleoside in snoRNA + S-adenosyl-L-methionine = a 5'-end (N(2),N(2),N(7)-trimethyl 5'-triphosphoguanosine)-ribonucleoside in snoRNA + S-adenosyl-L-homocysteine + H(+)</text>
        <dbReference type="Rhea" id="RHEA:78507"/>
        <dbReference type="Rhea" id="RHEA-COMP:19088"/>
        <dbReference type="Rhea" id="RHEA-COMP:19090"/>
        <dbReference type="ChEBI" id="CHEBI:15378"/>
        <dbReference type="ChEBI" id="CHEBI:57856"/>
        <dbReference type="ChEBI" id="CHEBI:59789"/>
        <dbReference type="ChEBI" id="CHEBI:167623"/>
        <dbReference type="ChEBI" id="CHEBI:172880"/>
    </reaction>
    <physiologicalReaction direction="left-to-right" evidence="3">
        <dbReference type="Rhea" id="RHEA:78508"/>
    </physiologicalReaction>
</comment>
<evidence type="ECO:0000256" key="7">
    <source>
        <dbReference type="ARBA" id="ARBA00049790"/>
    </source>
</evidence>
<comment type="catalytic activity">
    <reaction evidence="6">
        <text>a 5'-end (N(7)-methyl 5'-triphosphoguanosine)-ribonucleoside in snRNA + S-adenosyl-L-methionine = a 5'-end (N(2),N(7)-dimethyl 5'-triphosphoguanosine)-ribonucleoside in snRNA + S-adenosyl-L-homocysteine + H(+)</text>
        <dbReference type="Rhea" id="RHEA:78471"/>
        <dbReference type="Rhea" id="RHEA-COMP:19085"/>
        <dbReference type="Rhea" id="RHEA-COMP:19087"/>
        <dbReference type="ChEBI" id="CHEBI:15378"/>
        <dbReference type="ChEBI" id="CHEBI:57856"/>
        <dbReference type="ChEBI" id="CHEBI:59789"/>
        <dbReference type="ChEBI" id="CHEBI:156461"/>
        <dbReference type="ChEBI" id="CHEBI:172880"/>
    </reaction>
    <physiologicalReaction direction="left-to-right" evidence="6">
        <dbReference type="Rhea" id="RHEA:78472"/>
    </physiologicalReaction>
</comment>
<feature type="region of interest" description="Disordered" evidence="8">
    <location>
        <begin position="204"/>
        <end position="268"/>
    </location>
</feature>
<accession>A0A5E4M5U9</accession>
<dbReference type="AlphaFoldDB" id="A0A5E4M5U9"/>
<feature type="non-terminal residue" evidence="9">
    <location>
        <position position="268"/>
    </location>
</feature>
<organism evidence="9 10">
    <name type="scientific">Cinara cedri</name>
    <dbReference type="NCBI Taxonomy" id="506608"/>
    <lineage>
        <taxon>Eukaryota</taxon>
        <taxon>Metazoa</taxon>
        <taxon>Ecdysozoa</taxon>
        <taxon>Arthropoda</taxon>
        <taxon>Hexapoda</taxon>
        <taxon>Insecta</taxon>
        <taxon>Pterygota</taxon>
        <taxon>Neoptera</taxon>
        <taxon>Paraneoptera</taxon>
        <taxon>Hemiptera</taxon>
        <taxon>Sternorrhyncha</taxon>
        <taxon>Aphidomorpha</taxon>
        <taxon>Aphidoidea</taxon>
        <taxon>Aphididae</taxon>
        <taxon>Lachninae</taxon>
        <taxon>Cinara</taxon>
    </lineage>
</organism>
<dbReference type="PANTHER" id="PTHR14741">
    <property type="entry name" value="S-ADENOSYLMETHIONINE-DEPENDENT METHYLTRANSFERASE RELATED"/>
    <property type="match status" value="1"/>
</dbReference>
<evidence type="ECO:0000313" key="10">
    <source>
        <dbReference type="Proteomes" id="UP000325440"/>
    </source>
</evidence>
<evidence type="ECO:0000256" key="2">
    <source>
        <dbReference type="ARBA" id="ARBA00025783"/>
    </source>
</evidence>
<evidence type="ECO:0000256" key="4">
    <source>
        <dbReference type="ARBA" id="ARBA00048740"/>
    </source>
</evidence>
<dbReference type="EMBL" id="CABPRJ010000174">
    <property type="protein sequence ID" value="VVC27535.1"/>
    <property type="molecule type" value="Genomic_DNA"/>
</dbReference>
<dbReference type="InterPro" id="IPR019012">
    <property type="entry name" value="RNA_cap_Gua-N2-MeTrfase"/>
</dbReference>
<dbReference type="Pfam" id="PF09445">
    <property type="entry name" value="Methyltransf_15"/>
    <property type="match status" value="1"/>
</dbReference>
<gene>
    <name evidence="9" type="ORF">CINCED_3A000217</name>
</gene>
<feature type="region of interest" description="Disordered" evidence="8">
    <location>
        <begin position="169"/>
        <end position="189"/>
    </location>
</feature>
<keyword evidence="10" id="KW-1185">Reference proteome</keyword>
<dbReference type="SUPFAM" id="SSF53335">
    <property type="entry name" value="S-adenosyl-L-methionine-dependent methyltransferases"/>
    <property type="match status" value="1"/>
</dbReference>
<feature type="compositionally biased region" description="Polar residues" evidence="8">
    <location>
        <begin position="224"/>
        <end position="254"/>
    </location>
</feature>
<evidence type="ECO:0000256" key="8">
    <source>
        <dbReference type="SAM" id="MobiDB-lite"/>
    </source>
</evidence>
<feature type="compositionally biased region" description="Polar residues" evidence="8">
    <location>
        <begin position="204"/>
        <end position="213"/>
    </location>
</feature>
<dbReference type="OrthoDB" id="6619622at2759"/>
<evidence type="ECO:0000256" key="3">
    <source>
        <dbReference type="ARBA" id="ARBA00047418"/>
    </source>
</evidence>
<evidence type="ECO:0000256" key="6">
    <source>
        <dbReference type="ARBA" id="ARBA00049075"/>
    </source>
</evidence>
<dbReference type="InterPro" id="IPR029063">
    <property type="entry name" value="SAM-dependent_MTases_sf"/>
</dbReference>
<evidence type="ECO:0000256" key="1">
    <source>
        <dbReference type="ARBA" id="ARBA00018517"/>
    </source>
</evidence>
<evidence type="ECO:0000313" key="9">
    <source>
        <dbReference type="EMBL" id="VVC27535.1"/>
    </source>
</evidence>
<keyword evidence="9" id="KW-0808">Transferase</keyword>
<dbReference type="PANTHER" id="PTHR14741:SF32">
    <property type="entry name" value="TRIMETHYLGUANOSINE SYNTHASE"/>
    <property type="match status" value="1"/>
</dbReference>
<comment type="similarity">
    <text evidence="2">Belongs to the methyltransferase superfamily. Trimethylguanosine synthase family.</text>
</comment>
<name>A0A5E4M5U9_9HEMI</name>
<reference evidence="9 10" key="1">
    <citation type="submission" date="2019-08" db="EMBL/GenBank/DDBJ databases">
        <authorList>
            <person name="Alioto T."/>
            <person name="Alioto T."/>
            <person name="Gomez Garrido J."/>
        </authorList>
    </citation>
    <scope>NUCLEOTIDE SEQUENCE [LARGE SCALE GENOMIC DNA]</scope>
</reference>
<protein>
    <recommendedName>
        <fullName evidence="1">Trimethylguanosine synthase</fullName>
    </recommendedName>
    <alternativeName>
        <fullName evidence="7">Cap-specific guanine-N(2) methyltransferase</fullName>
    </alternativeName>
</protein>
<comment type="catalytic activity">
    <reaction evidence="4">
        <text>a 5'-end (N(7)-methyl 5'-triphosphoguanosine)-ribonucleoside in snoRNA + S-adenosyl-L-methionine = a 5'-end (N(2),N(7)-dimethyl 5'-triphosphoguanosine)-ribonucleoside in snoRNA + S-adenosyl-L-homocysteine + H(+)</text>
        <dbReference type="Rhea" id="RHEA:78475"/>
        <dbReference type="Rhea" id="RHEA-COMP:19086"/>
        <dbReference type="Rhea" id="RHEA-COMP:19088"/>
        <dbReference type="ChEBI" id="CHEBI:15378"/>
        <dbReference type="ChEBI" id="CHEBI:57856"/>
        <dbReference type="ChEBI" id="CHEBI:59789"/>
        <dbReference type="ChEBI" id="CHEBI:156461"/>
        <dbReference type="ChEBI" id="CHEBI:172880"/>
    </reaction>
    <physiologicalReaction direction="left-to-right" evidence="4">
        <dbReference type="Rhea" id="RHEA:78476"/>
    </physiologicalReaction>
</comment>
<dbReference type="GO" id="GO:0071164">
    <property type="term" value="F:RNA cap trimethylguanosine synthase activity"/>
    <property type="evidence" value="ECO:0007669"/>
    <property type="project" value="TreeGrafter"/>
</dbReference>
<dbReference type="GO" id="GO:0005634">
    <property type="term" value="C:nucleus"/>
    <property type="evidence" value="ECO:0007669"/>
    <property type="project" value="TreeGrafter"/>
</dbReference>